<dbReference type="InterPro" id="IPR004651">
    <property type="entry name" value="HisF"/>
</dbReference>
<reference evidence="12 13" key="1">
    <citation type="journal article" date="2016" name="Nat. Commun.">
        <title>Thousands of microbial genomes shed light on interconnected biogeochemical processes in an aquifer system.</title>
        <authorList>
            <person name="Anantharaman K."/>
            <person name="Brown C.T."/>
            <person name="Hug L.A."/>
            <person name="Sharon I."/>
            <person name="Castelle C.J."/>
            <person name="Probst A.J."/>
            <person name="Thomas B.C."/>
            <person name="Singh A."/>
            <person name="Wilkins M.J."/>
            <person name="Karaoz U."/>
            <person name="Brodie E.L."/>
            <person name="Williams K.H."/>
            <person name="Hubbard S.S."/>
            <person name="Banfield J.F."/>
        </authorList>
    </citation>
    <scope>NUCLEOTIDE SEQUENCE [LARGE SCALE GENOMIC DNA]</scope>
</reference>
<dbReference type="EMBL" id="MFJE01000023">
    <property type="protein sequence ID" value="OGG14174.1"/>
    <property type="molecule type" value="Genomic_DNA"/>
</dbReference>
<dbReference type="InterPro" id="IPR013785">
    <property type="entry name" value="Aldolase_TIM"/>
</dbReference>
<dbReference type="CDD" id="cd04731">
    <property type="entry name" value="HisF"/>
    <property type="match status" value="1"/>
</dbReference>
<dbReference type="SUPFAM" id="SSF51366">
    <property type="entry name" value="Ribulose-phoshate binding barrel"/>
    <property type="match status" value="1"/>
</dbReference>
<keyword evidence="5 11" id="KW-0028">Amino-acid biosynthesis</keyword>
<accession>A0A1F5ZPB7</accession>
<sequence>MKKKRLIPIVLLRNGWVVQSKGFHEYKNLGNPFMSVKRLSEWASDELIYLDITRDGEYDLRRDDLRDPNRHDILEIIEDVSKMACMPITFGGRIRTIQDIEKRLFRGADKISINTQALREPSFITNAAKEFGAQCIVVSIDAKLENGKYIVMAEGGKVPTKYEASEWAKIVENYGAGEILINSIDRDGKKSGFEIPLLCSVADAVHIPVIGCGGAGAWEHFGEVFDETRVDAVAAANIFQHVDQSVHLAKKYLYDHNYPVRPPEFFEVS</sequence>
<dbReference type="GO" id="GO:0000105">
    <property type="term" value="P:L-histidine biosynthetic process"/>
    <property type="evidence" value="ECO:0007669"/>
    <property type="project" value="UniProtKB-UniPathway"/>
</dbReference>
<dbReference type="AlphaFoldDB" id="A0A1F5ZPB7"/>
<evidence type="ECO:0000256" key="7">
    <source>
        <dbReference type="ARBA" id="ARBA00023239"/>
    </source>
</evidence>
<dbReference type="Gene3D" id="3.20.20.70">
    <property type="entry name" value="Aldolase class I"/>
    <property type="match status" value="1"/>
</dbReference>
<dbReference type="PANTHER" id="PTHR21235:SF2">
    <property type="entry name" value="IMIDAZOLE GLYCEROL PHOSPHATE SYNTHASE HISHF"/>
    <property type="match status" value="1"/>
</dbReference>
<dbReference type="PANTHER" id="PTHR21235">
    <property type="entry name" value="IMIDAZOLE GLYCEROL PHOSPHATE SYNTHASE SUBUNIT HISF/H IGP SYNTHASE SUBUNIT HISF/H"/>
    <property type="match status" value="1"/>
</dbReference>
<proteinExistence type="inferred from homology"/>
<evidence type="ECO:0000256" key="2">
    <source>
        <dbReference type="ARBA" id="ARBA00009667"/>
    </source>
</evidence>
<keyword evidence="6 11" id="KW-0368">Histidine biosynthesis</keyword>
<dbReference type="EC" id="4.3.2.10" evidence="4"/>
<evidence type="ECO:0000256" key="11">
    <source>
        <dbReference type="RuleBase" id="RU003657"/>
    </source>
</evidence>
<name>A0A1F5ZPB7_9BACT</name>
<comment type="similarity">
    <text evidence="2 11">Belongs to the HisA/HisF family.</text>
</comment>
<dbReference type="Pfam" id="PF00977">
    <property type="entry name" value="His_biosynth"/>
    <property type="match status" value="1"/>
</dbReference>
<protein>
    <recommendedName>
        <fullName evidence="4">imidazole glycerol-phosphate synthase</fullName>
        <ecNumber evidence="4">4.3.2.10</ecNumber>
    </recommendedName>
    <alternativeName>
        <fullName evidence="9">IGP synthase cyclase subunit</fullName>
    </alternativeName>
</protein>
<evidence type="ECO:0000256" key="10">
    <source>
        <dbReference type="ARBA" id="ARBA00047838"/>
    </source>
</evidence>
<evidence type="ECO:0000313" key="12">
    <source>
        <dbReference type="EMBL" id="OGG14174.1"/>
    </source>
</evidence>
<comment type="pathway">
    <text evidence="1">Amino-acid biosynthesis; L-histidine biosynthesis; L-histidine from 5-phospho-alpha-D-ribose 1-diphosphate: step 5/9.</text>
</comment>
<evidence type="ECO:0000256" key="4">
    <source>
        <dbReference type="ARBA" id="ARBA00012809"/>
    </source>
</evidence>
<dbReference type="GO" id="GO:0016829">
    <property type="term" value="F:lyase activity"/>
    <property type="evidence" value="ECO:0007669"/>
    <property type="project" value="UniProtKB-KW"/>
</dbReference>
<organism evidence="12 13">
    <name type="scientific">Candidatus Gottesmanbacteria bacterium RIFCSPHIGHO2_01_FULL_39_10</name>
    <dbReference type="NCBI Taxonomy" id="1798375"/>
    <lineage>
        <taxon>Bacteria</taxon>
        <taxon>Candidatus Gottesmaniibacteriota</taxon>
    </lineage>
</organism>
<comment type="caution">
    <text evidence="12">The sequence shown here is derived from an EMBL/GenBank/DDBJ whole genome shotgun (WGS) entry which is preliminary data.</text>
</comment>
<dbReference type="STRING" id="1798375.A2773_02800"/>
<gene>
    <name evidence="12" type="ORF">A2773_02800</name>
</gene>
<dbReference type="InterPro" id="IPR006062">
    <property type="entry name" value="His_biosynth"/>
</dbReference>
<dbReference type="Proteomes" id="UP000177383">
    <property type="component" value="Unassembled WGS sequence"/>
</dbReference>
<evidence type="ECO:0000256" key="9">
    <source>
        <dbReference type="ARBA" id="ARBA00030264"/>
    </source>
</evidence>
<comment type="function">
    <text evidence="8">IGPS catalyzes the conversion of PRFAR and glutamine to IGP, AICAR and glutamate. The HisF subunit catalyzes the cyclization activity that produces IGP and AICAR from PRFAR using the ammonia provided by the HisH subunit.</text>
</comment>
<dbReference type="InterPro" id="IPR050064">
    <property type="entry name" value="IGPS_HisA/HisF"/>
</dbReference>
<evidence type="ECO:0000256" key="8">
    <source>
        <dbReference type="ARBA" id="ARBA00025475"/>
    </source>
</evidence>
<dbReference type="UniPathway" id="UPA00031">
    <property type="reaction ID" value="UER00010"/>
</dbReference>
<dbReference type="GO" id="GO:0000107">
    <property type="term" value="F:imidazoleglycerol-phosphate synthase activity"/>
    <property type="evidence" value="ECO:0007669"/>
    <property type="project" value="InterPro"/>
</dbReference>
<evidence type="ECO:0000256" key="5">
    <source>
        <dbReference type="ARBA" id="ARBA00022605"/>
    </source>
</evidence>
<comment type="catalytic activity">
    <reaction evidence="10">
        <text>5-[(5-phospho-1-deoxy-D-ribulos-1-ylimino)methylamino]-1-(5-phospho-beta-D-ribosyl)imidazole-4-carboxamide + L-glutamine = D-erythro-1-(imidazol-4-yl)glycerol 3-phosphate + 5-amino-1-(5-phospho-beta-D-ribosyl)imidazole-4-carboxamide + L-glutamate + H(+)</text>
        <dbReference type="Rhea" id="RHEA:24793"/>
        <dbReference type="ChEBI" id="CHEBI:15378"/>
        <dbReference type="ChEBI" id="CHEBI:29985"/>
        <dbReference type="ChEBI" id="CHEBI:58278"/>
        <dbReference type="ChEBI" id="CHEBI:58359"/>
        <dbReference type="ChEBI" id="CHEBI:58475"/>
        <dbReference type="ChEBI" id="CHEBI:58525"/>
        <dbReference type="EC" id="4.3.2.10"/>
    </reaction>
</comment>
<evidence type="ECO:0000256" key="3">
    <source>
        <dbReference type="ARBA" id="ARBA00011152"/>
    </source>
</evidence>
<evidence type="ECO:0000313" key="13">
    <source>
        <dbReference type="Proteomes" id="UP000177383"/>
    </source>
</evidence>
<evidence type="ECO:0000256" key="6">
    <source>
        <dbReference type="ARBA" id="ARBA00023102"/>
    </source>
</evidence>
<comment type="subunit">
    <text evidence="3">Heterodimer of HisH and HisF.</text>
</comment>
<evidence type="ECO:0000256" key="1">
    <source>
        <dbReference type="ARBA" id="ARBA00005091"/>
    </source>
</evidence>
<keyword evidence="7" id="KW-0456">Lyase</keyword>
<dbReference type="InterPro" id="IPR011060">
    <property type="entry name" value="RibuloseP-bd_barrel"/>
</dbReference>